<evidence type="ECO:0000256" key="5">
    <source>
        <dbReference type="SAM" id="Phobius"/>
    </source>
</evidence>
<dbReference type="Pfam" id="PF00990">
    <property type="entry name" value="GGDEF"/>
    <property type="match status" value="1"/>
</dbReference>
<reference evidence="7 8" key="1">
    <citation type="submission" date="2018-01" db="EMBL/GenBank/DDBJ databases">
        <title>Draft genome of the type strain Pseudomonas oceani DSM 100277 isolated from the deep water in Okinawa trough, northwestern Pacific Ocean.</title>
        <authorList>
            <person name="Gomila M."/>
            <person name="Mulet M."/>
            <person name="Garcia-Valdes E."/>
            <person name="Lalucat J."/>
        </authorList>
    </citation>
    <scope>NUCLEOTIDE SEQUENCE [LARGE SCALE GENOMIC DNA]</scope>
    <source>
        <strain evidence="7 8">DSM 100277</strain>
    </source>
</reference>
<dbReference type="SMART" id="SM00267">
    <property type="entry name" value="GGDEF"/>
    <property type="match status" value="1"/>
</dbReference>
<dbReference type="CDD" id="cd01949">
    <property type="entry name" value="GGDEF"/>
    <property type="match status" value="1"/>
</dbReference>
<feature type="transmembrane region" description="Helical" evidence="5">
    <location>
        <begin position="83"/>
        <end position="101"/>
    </location>
</feature>
<dbReference type="PANTHER" id="PTHR45138:SF9">
    <property type="entry name" value="DIGUANYLATE CYCLASE DGCM-RELATED"/>
    <property type="match status" value="1"/>
</dbReference>
<dbReference type="PROSITE" id="PS50887">
    <property type="entry name" value="GGDEF"/>
    <property type="match status" value="1"/>
</dbReference>
<name>A0A2P4EUX4_9GAMM</name>
<evidence type="ECO:0000313" key="7">
    <source>
        <dbReference type="EMBL" id="POB03365.1"/>
    </source>
</evidence>
<dbReference type="InterPro" id="IPR043128">
    <property type="entry name" value="Rev_trsase/Diguanyl_cyclase"/>
</dbReference>
<dbReference type="FunFam" id="3.30.70.270:FF:000001">
    <property type="entry name" value="Diguanylate cyclase domain protein"/>
    <property type="match status" value="1"/>
</dbReference>
<feature type="transmembrane region" description="Helical" evidence="5">
    <location>
        <begin position="51"/>
        <end position="71"/>
    </location>
</feature>
<comment type="caution">
    <text evidence="7">The sequence shown here is derived from an EMBL/GenBank/DDBJ whole genome shotgun (WGS) entry which is preliminary data.</text>
</comment>
<evidence type="ECO:0000256" key="1">
    <source>
        <dbReference type="ARBA" id="ARBA00001946"/>
    </source>
</evidence>
<feature type="transmembrane region" description="Helical" evidence="5">
    <location>
        <begin position="179"/>
        <end position="201"/>
    </location>
</feature>
<evidence type="ECO:0000313" key="8">
    <source>
        <dbReference type="Proteomes" id="UP000243451"/>
    </source>
</evidence>
<dbReference type="GO" id="GO:0005886">
    <property type="term" value="C:plasma membrane"/>
    <property type="evidence" value="ECO:0007669"/>
    <property type="project" value="UniProtKB-SubCell"/>
</dbReference>
<evidence type="ECO:0000256" key="4">
    <source>
        <dbReference type="ARBA" id="ARBA00034247"/>
    </source>
</evidence>
<keyword evidence="5" id="KW-0812">Transmembrane</keyword>
<dbReference type="SUPFAM" id="SSF55073">
    <property type="entry name" value="Nucleotide cyclase"/>
    <property type="match status" value="1"/>
</dbReference>
<evidence type="ECO:0000256" key="2">
    <source>
        <dbReference type="ARBA" id="ARBA00004533"/>
    </source>
</evidence>
<feature type="transmembrane region" description="Helical" evidence="5">
    <location>
        <begin position="107"/>
        <end position="125"/>
    </location>
</feature>
<feature type="domain" description="GGDEF" evidence="6">
    <location>
        <begin position="242"/>
        <end position="376"/>
    </location>
</feature>
<keyword evidence="5" id="KW-0472">Membrane</keyword>
<dbReference type="PANTHER" id="PTHR45138">
    <property type="entry name" value="REGULATORY COMPONENTS OF SENSORY TRANSDUCTION SYSTEM"/>
    <property type="match status" value="1"/>
</dbReference>
<dbReference type="Proteomes" id="UP000243451">
    <property type="component" value="Unassembled WGS sequence"/>
</dbReference>
<dbReference type="InterPro" id="IPR050469">
    <property type="entry name" value="Diguanylate_Cyclase"/>
</dbReference>
<gene>
    <name evidence="7" type="ORF">C1949_09805</name>
</gene>
<comment type="catalytic activity">
    <reaction evidence="4">
        <text>2 GTP = 3',3'-c-di-GMP + 2 diphosphate</text>
        <dbReference type="Rhea" id="RHEA:24898"/>
        <dbReference type="ChEBI" id="CHEBI:33019"/>
        <dbReference type="ChEBI" id="CHEBI:37565"/>
        <dbReference type="ChEBI" id="CHEBI:58805"/>
        <dbReference type="EC" id="2.7.7.65"/>
    </reaction>
</comment>
<organism evidence="7 8">
    <name type="scientific">Halopseudomonas oceani</name>
    <dbReference type="NCBI Taxonomy" id="1708783"/>
    <lineage>
        <taxon>Bacteria</taxon>
        <taxon>Pseudomonadati</taxon>
        <taxon>Pseudomonadota</taxon>
        <taxon>Gammaproteobacteria</taxon>
        <taxon>Pseudomonadales</taxon>
        <taxon>Pseudomonadaceae</taxon>
        <taxon>Halopseudomonas</taxon>
    </lineage>
</organism>
<feature type="transmembrane region" description="Helical" evidence="5">
    <location>
        <begin position="137"/>
        <end position="159"/>
    </location>
</feature>
<proteinExistence type="predicted"/>
<comment type="subcellular location">
    <subcellularLocation>
        <location evidence="2">Cell inner membrane</location>
    </subcellularLocation>
</comment>
<comment type="cofactor">
    <cofactor evidence="1">
        <name>Mg(2+)</name>
        <dbReference type="ChEBI" id="CHEBI:18420"/>
    </cofactor>
</comment>
<dbReference type="NCBIfam" id="TIGR00254">
    <property type="entry name" value="GGDEF"/>
    <property type="match status" value="1"/>
</dbReference>
<sequence>MLVLALTTATAVICLLVAAALNPRVPAIRFWAIGLTVVVLGALLQSARAVIPLWISAAVITQGYFLLWWGARCHRLGHGAGGFWQVTGALLVCQSTVFYFLQDSLRFSIITHSAIVIAVAALMIGEVVRVRRSQRTLTYAWCGIWLMHGALYFRRLLLYSFDPLYASVTTFEQGEAVEALNYLEGIVFIYAFTMICIMFLLRSLQDELKTQAMHDPLTLLYNRRAFEQAARQRLEDNRHSGEHGVLLLLDLDEFKAVNDNHGHAAGDTVLARFAEVLRNAAREQDLTCRFGGEEFLLMLSNCDMAQARQLAERIREVWEQQTIQAGEPVITSTVSIGFAPVPADTMLSLHELVERADQALYQAKQQGRNRCCSWPLLEADMQH</sequence>
<keyword evidence="8" id="KW-1185">Reference proteome</keyword>
<evidence type="ECO:0000259" key="6">
    <source>
        <dbReference type="PROSITE" id="PS50887"/>
    </source>
</evidence>
<accession>A0A2P4EUX4</accession>
<dbReference type="Gene3D" id="3.30.70.270">
    <property type="match status" value="1"/>
</dbReference>
<evidence type="ECO:0000256" key="3">
    <source>
        <dbReference type="ARBA" id="ARBA00012528"/>
    </source>
</evidence>
<dbReference type="InterPro" id="IPR029787">
    <property type="entry name" value="Nucleotide_cyclase"/>
</dbReference>
<dbReference type="InterPro" id="IPR000160">
    <property type="entry name" value="GGDEF_dom"/>
</dbReference>
<protein>
    <recommendedName>
        <fullName evidence="3">diguanylate cyclase</fullName>
        <ecNumber evidence="3">2.7.7.65</ecNumber>
    </recommendedName>
</protein>
<dbReference type="EMBL" id="PPSK01000008">
    <property type="protein sequence ID" value="POB03365.1"/>
    <property type="molecule type" value="Genomic_DNA"/>
</dbReference>
<dbReference type="EC" id="2.7.7.65" evidence="3"/>
<dbReference type="GO" id="GO:0052621">
    <property type="term" value="F:diguanylate cyclase activity"/>
    <property type="evidence" value="ECO:0007669"/>
    <property type="project" value="UniProtKB-EC"/>
</dbReference>
<dbReference type="AlphaFoldDB" id="A0A2P4EUX4"/>
<keyword evidence="5" id="KW-1133">Transmembrane helix</keyword>